<dbReference type="RefSeq" id="WP_068825528.1">
    <property type="nucleotide sequence ID" value="NZ_CP014224.1"/>
</dbReference>
<dbReference type="KEGG" id="wfu:AXE80_06370"/>
<dbReference type="AlphaFoldDB" id="A0A1B1Y568"/>
<dbReference type="InterPro" id="IPR029044">
    <property type="entry name" value="Nucleotide-diphossugar_trans"/>
</dbReference>
<dbReference type="GO" id="GO:0008690">
    <property type="term" value="F:3-deoxy-manno-octulosonate cytidylyltransferase activity"/>
    <property type="evidence" value="ECO:0007669"/>
    <property type="project" value="UniProtKB-UniRule"/>
</dbReference>
<comment type="function">
    <text evidence="4">Activates KDO (a required 8-carbon sugar) for incorporation into bacterial lipopolysaccharide in Gram-negative bacteria.</text>
</comment>
<comment type="catalytic activity">
    <reaction evidence="4">
        <text>3-deoxy-alpha-D-manno-oct-2-ulosonate + CTP = CMP-3-deoxy-beta-D-manno-octulosonate + diphosphate</text>
        <dbReference type="Rhea" id="RHEA:23448"/>
        <dbReference type="ChEBI" id="CHEBI:33019"/>
        <dbReference type="ChEBI" id="CHEBI:37563"/>
        <dbReference type="ChEBI" id="CHEBI:85986"/>
        <dbReference type="ChEBI" id="CHEBI:85987"/>
        <dbReference type="EC" id="2.7.7.38"/>
    </reaction>
</comment>
<dbReference type="NCBIfam" id="TIGR00466">
    <property type="entry name" value="kdsB"/>
    <property type="match status" value="1"/>
</dbReference>
<evidence type="ECO:0000256" key="3">
    <source>
        <dbReference type="ARBA" id="ARBA00022985"/>
    </source>
</evidence>
<dbReference type="GO" id="GO:0005829">
    <property type="term" value="C:cytosol"/>
    <property type="evidence" value="ECO:0007669"/>
    <property type="project" value="TreeGrafter"/>
</dbReference>
<keyword evidence="2 4" id="KW-0548">Nucleotidyltransferase</keyword>
<evidence type="ECO:0000256" key="2">
    <source>
        <dbReference type="ARBA" id="ARBA00022695"/>
    </source>
</evidence>
<protein>
    <recommendedName>
        <fullName evidence="4">3-deoxy-manno-octulosonate cytidylyltransferase</fullName>
        <ecNumber evidence="4">2.7.7.38</ecNumber>
    </recommendedName>
    <alternativeName>
        <fullName evidence="4">CMP-2-keto-3-deoxyoctulosonic acid synthase</fullName>
        <shortName evidence="4">CKS</shortName>
        <shortName evidence="4">CMP-KDO synthase</shortName>
    </alternativeName>
</protein>
<comment type="similarity">
    <text evidence="4">Belongs to the KdsB family.</text>
</comment>
<name>A0A1B1Y568_9FLAO</name>
<evidence type="ECO:0000313" key="6">
    <source>
        <dbReference type="Proteomes" id="UP000092967"/>
    </source>
</evidence>
<dbReference type="HAMAP" id="MF_00057">
    <property type="entry name" value="KdsB"/>
    <property type="match status" value="1"/>
</dbReference>
<dbReference type="UniPathway" id="UPA00358">
    <property type="reaction ID" value="UER00476"/>
</dbReference>
<dbReference type="NCBIfam" id="NF009905">
    <property type="entry name" value="PRK13368.1"/>
    <property type="match status" value="1"/>
</dbReference>
<dbReference type="EC" id="2.7.7.38" evidence="4"/>
<keyword evidence="6" id="KW-1185">Reference proteome</keyword>
<dbReference type="Gene3D" id="3.90.550.10">
    <property type="entry name" value="Spore Coat Polysaccharide Biosynthesis Protein SpsA, Chain A"/>
    <property type="match status" value="1"/>
</dbReference>
<dbReference type="GO" id="GO:0033468">
    <property type="term" value="P:CMP-keto-3-deoxy-D-manno-octulosonic acid biosynthetic process"/>
    <property type="evidence" value="ECO:0007669"/>
    <property type="project" value="UniProtKB-UniRule"/>
</dbReference>
<comment type="pathway">
    <text evidence="4">Nucleotide-sugar biosynthesis; CMP-3-deoxy-D-manno-octulosonate biosynthesis; CMP-3-deoxy-D-manno-octulosonate from 3-deoxy-D-manno-octulosonate and CTP: step 1/1.</text>
</comment>
<dbReference type="NCBIfam" id="NF003952">
    <property type="entry name" value="PRK05450.1-5"/>
    <property type="match status" value="1"/>
</dbReference>
<organism evidence="5 6">
    <name type="scientific">Wenyingzhuangia fucanilytica</name>
    <dbReference type="NCBI Taxonomy" id="1790137"/>
    <lineage>
        <taxon>Bacteria</taxon>
        <taxon>Pseudomonadati</taxon>
        <taxon>Bacteroidota</taxon>
        <taxon>Flavobacteriia</taxon>
        <taxon>Flavobacteriales</taxon>
        <taxon>Flavobacteriaceae</taxon>
        <taxon>Wenyingzhuangia</taxon>
    </lineage>
</organism>
<dbReference type="SUPFAM" id="SSF53448">
    <property type="entry name" value="Nucleotide-diphospho-sugar transferases"/>
    <property type="match status" value="1"/>
</dbReference>
<dbReference type="InterPro" id="IPR003329">
    <property type="entry name" value="Cytidylyl_trans"/>
</dbReference>
<dbReference type="OrthoDB" id="9815559at2"/>
<keyword evidence="1 4" id="KW-0808">Transferase</keyword>
<dbReference type="Pfam" id="PF02348">
    <property type="entry name" value="CTP_transf_3"/>
    <property type="match status" value="1"/>
</dbReference>
<evidence type="ECO:0000256" key="1">
    <source>
        <dbReference type="ARBA" id="ARBA00022679"/>
    </source>
</evidence>
<keyword evidence="3 4" id="KW-0448">Lipopolysaccharide biosynthesis</keyword>
<dbReference type="CDD" id="cd02517">
    <property type="entry name" value="CMP-KDO-Synthetase"/>
    <property type="match status" value="1"/>
</dbReference>
<keyword evidence="4" id="KW-0963">Cytoplasm</keyword>
<dbReference type="InterPro" id="IPR004528">
    <property type="entry name" value="KdsB"/>
</dbReference>
<evidence type="ECO:0000313" key="5">
    <source>
        <dbReference type="EMBL" id="ANW95926.1"/>
    </source>
</evidence>
<dbReference type="GO" id="GO:0009103">
    <property type="term" value="P:lipopolysaccharide biosynthetic process"/>
    <property type="evidence" value="ECO:0007669"/>
    <property type="project" value="UniProtKB-UniRule"/>
</dbReference>
<accession>A0A1B1Y568</accession>
<dbReference type="STRING" id="1790137.AXE80_06370"/>
<dbReference type="EMBL" id="CP014224">
    <property type="protein sequence ID" value="ANW95926.1"/>
    <property type="molecule type" value="Genomic_DNA"/>
</dbReference>
<proteinExistence type="inferred from homology"/>
<dbReference type="PANTHER" id="PTHR42866:SF2">
    <property type="entry name" value="3-DEOXY-MANNO-OCTULOSONATE CYTIDYLYLTRANSFERASE, MITOCHONDRIAL"/>
    <property type="match status" value="1"/>
</dbReference>
<dbReference type="PANTHER" id="PTHR42866">
    <property type="entry name" value="3-DEOXY-MANNO-OCTULOSONATE CYTIDYLYLTRANSFERASE"/>
    <property type="match status" value="1"/>
</dbReference>
<gene>
    <name evidence="4" type="primary">kdsB</name>
    <name evidence="5" type="ORF">AXE80_06370</name>
</gene>
<reference evidence="5 6" key="1">
    <citation type="submission" date="2016-02" db="EMBL/GenBank/DDBJ databases">
        <authorList>
            <person name="Wen L."/>
            <person name="He K."/>
            <person name="Yang H."/>
        </authorList>
    </citation>
    <scope>NUCLEOTIDE SEQUENCE [LARGE SCALE GENOMIC DNA]</scope>
    <source>
        <strain evidence="5 6">CZ1127</strain>
    </source>
</reference>
<evidence type="ECO:0000256" key="4">
    <source>
        <dbReference type="HAMAP-Rule" id="MF_00057"/>
    </source>
</evidence>
<dbReference type="Proteomes" id="UP000092967">
    <property type="component" value="Chromosome"/>
</dbReference>
<comment type="subcellular location">
    <subcellularLocation>
        <location evidence="4">Cytoplasm</location>
    </subcellularLocation>
</comment>
<sequence>MKVIAMIPARLQATRFPKKLLRDLCGKTVITRTYEATVNTGLFDAVYVVTDSDEIKAEIENNGGQVIMSLKEHECGSDRISEAADMVAGDIIINVQGDEPFTRIEPLEDLIEVFKNDIKGEIAVASLVHTMEDWHEIVNPNNVKVVLDNNNCVMYFSRAPIPHPRDKEVDVKYYKHIGIYAFRRHALLNFPKMKMCQNEATEKLEGIRFLEHGMKMKMVETPFKVIGIDTPEDLEKAKQLLQNG</sequence>